<dbReference type="OrthoDB" id="5523420at2"/>
<dbReference type="PANTHER" id="PTHR35585:SF1">
    <property type="entry name" value="HHE DOMAIN PROTEIN (AFU_ORTHOLOGUE AFUA_4G00730)"/>
    <property type="match status" value="1"/>
</dbReference>
<evidence type="ECO:0000313" key="3">
    <source>
        <dbReference type="Proteomes" id="UP000005317"/>
    </source>
</evidence>
<dbReference type="Proteomes" id="UP000005317">
    <property type="component" value="Unassembled WGS sequence"/>
</dbReference>
<dbReference type="InterPro" id="IPR012312">
    <property type="entry name" value="Hemerythrin-like"/>
</dbReference>
<keyword evidence="3" id="KW-1185">Reference proteome</keyword>
<proteinExistence type="predicted"/>
<dbReference type="RefSeq" id="WP_002710311.1">
    <property type="nucleotide sequence ID" value="NZ_JH651384.1"/>
</dbReference>
<sequence>MNIFEALRADHDTQRELADALIETHGESDERDRLFAMLKTELKAHAVAEERCFYIPLMKDDLTQEKSRHSVAEHHEIDEMLEKLEGTEYSSPGWLAEAKNLHHRVYHHLKEEEHEVFQMAGKVLTDDQKNSLADAYEDVMTEQRDKDW</sequence>
<evidence type="ECO:0000313" key="2">
    <source>
        <dbReference type="EMBL" id="EIJ36439.1"/>
    </source>
</evidence>
<reference evidence="3" key="1">
    <citation type="journal article" date="2011" name="Stand. Genomic Sci.">
        <title>Genome sequence of the filamentous, gliding Thiothrix nivea neotype strain (JP2(T)).</title>
        <authorList>
            <person name="Lapidus A."/>
            <person name="Nolan M."/>
            <person name="Lucas S."/>
            <person name="Glavina Del Rio T."/>
            <person name="Tice H."/>
            <person name="Cheng J.F."/>
            <person name="Tapia R."/>
            <person name="Han C."/>
            <person name="Goodwin L."/>
            <person name="Pitluck S."/>
            <person name="Liolios K."/>
            <person name="Pagani I."/>
            <person name="Ivanova N."/>
            <person name="Huntemann M."/>
            <person name="Mavromatis K."/>
            <person name="Mikhailova N."/>
            <person name="Pati A."/>
            <person name="Chen A."/>
            <person name="Palaniappan K."/>
            <person name="Land M."/>
            <person name="Brambilla E.M."/>
            <person name="Rohde M."/>
            <person name="Abt B."/>
            <person name="Verbarg S."/>
            <person name="Goker M."/>
            <person name="Bristow J."/>
            <person name="Eisen J.A."/>
            <person name="Markowitz V."/>
            <person name="Hugenholtz P."/>
            <person name="Kyrpides N.C."/>
            <person name="Klenk H.P."/>
            <person name="Woyke T."/>
        </authorList>
    </citation>
    <scope>NUCLEOTIDE SEQUENCE [LARGE SCALE GENOMIC DNA]</scope>
    <source>
        <strain evidence="3">ATCC 35100 / DSM 5205 / JP2</strain>
    </source>
</reference>
<dbReference type="Pfam" id="PF01814">
    <property type="entry name" value="Hemerythrin"/>
    <property type="match status" value="1"/>
</dbReference>
<protein>
    <submittedName>
        <fullName evidence="2">Hemerythrin HHE cation binding domain protein</fullName>
    </submittedName>
</protein>
<dbReference type="PANTHER" id="PTHR35585">
    <property type="entry name" value="HHE DOMAIN PROTEIN (AFU_ORTHOLOGUE AFUA_4G00730)"/>
    <property type="match status" value="1"/>
</dbReference>
<dbReference type="AlphaFoldDB" id="A0A656HMA1"/>
<gene>
    <name evidence="2" type="ORF">Thini_3939</name>
</gene>
<evidence type="ECO:0000259" key="1">
    <source>
        <dbReference type="Pfam" id="PF01814"/>
    </source>
</evidence>
<organism evidence="2 3">
    <name type="scientific">Thiothrix nivea (strain ATCC 35100 / DSM 5205 / JP2)</name>
    <dbReference type="NCBI Taxonomy" id="870187"/>
    <lineage>
        <taxon>Bacteria</taxon>
        <taxon>Pseudomonadati</taxon>
        <taxon>Pseudomonadota</taxon>
        <taxon>Gammaproteobacteria</taxon>
        <taxon>Thiotrichales</taxon>
        <taxon>Thiotrichaceae</taxon>
        <taxon>Thiothrix</taxon>
    </lineage>
</organism>
<dbReference type="Gene3D" id="1.20.120.520">
    <property type="entry name" value="nmb1532 protein domain like"/>
    <property type="match status" value="1"/>
</dbReference>
<name>A0A656HMA1_THINJ</name>
<accession>A0A656HMA1</accession>
<feature type="domain" description="Hemerythrin-like" evidence="1">
    <location>
        <begin position="3"/>
        <end position="120"/>
    </location>
</feature>
<dbReference type="EMBL" id="JH651384">
    <property type="protein sequence ID" value="EIJ36439.1"/>
    <property type="molecule type" value="Genomic_DNA"/>
</dbReference>